<evidence type="ECO:0000313" key="2">
    <source>
        <dbReference type="Proteomes" id="UP000605427"/>
    </source>
</evidence>
<proteinExistence type="predicted"/>
<keyword evidence="2" id="KW-1185">Reference proteome</keyword>
<organism evidence="1 2">
    <name type="scientific">Saccharibacillus endophyticus</name>
    <dbReference type="NCBI Taxonomy" id="2060666"/>
    <lineage>
        <taxon>Bacteria</taxon>
        <taxon>Bacillati</taxon>
        <taxon>Bacillota</taxon>
        <taxon>Bacilli</taxon>
        <taxon>Bacillales</taxon>
        <taxon>Paenibacillaceae</taxon>
        <taxon>Saccharibacillus</taxon>
    </lineage>
</organism>
<reference evidence="2" key="1">
    <citation type="journal article" date="2019" name="Int. J. Syst. Evol. Microbiol.">
        <title>The Global Catalogue of Microorganisms (GCM) 10K type strain sequencing project: providing services to taxonomists for standard genome sequencing and annotation.</title>
        <authorList>
            <consortium name="The Broad Institute Genomics Platform"/>
            <consortium name="The Broad Institute Genome Sequencing Center for Infectious Disease"/>
            <person name="Wu L."/>
            <person name="Ma J."/>
        </authorList>
    </citation>
    <scope>NUCLEOTIDE SEQUENCE [LARGE SCALE GENOMIC DNA]</scope>
    <source>
        <strain evidence="2">CCM 8702</strain>
    </source>
</reference>
<protein>
    <submittedName>
        <fullName evidence="1">Uncharacterized protein</fullName>
    </submittedName>
</protein>
<gene>
    <name evidence="1" type="ORF">GCM10007362_20170</name>
</gene>
<comment type="caution">
    <text evidence="1">The sequence shown here is derived from an EMBL/GenBank/DDBJ whole genome shotgun (WGS) entry which is preliminary data.</text>
</comment>
<name>A0ABQ1ZRL9_9BACL</name>
<dbReference type="Proteomes" id="UP000605427">
    <property type="component" value="Unassembled WGS sequence"/>
</dbReference>
<sequence length="44" mass="5111">MTKRYHSFAGGHQITIANYNILLKKSNVNLKFVAYDGRKRRQDG</sequence>
<evidence type="ECO:0000313" key="1">
    <source>
        <dbReference type="EMBL" id="GGH77030.1"/>
    </source>
</evidence>
<accession>A0ABQ1ZRL9</accession>
<dbReference type="EMBL" id="BMDD01000002">
    <property type="protein sequence ID" value="GGH77030.1"/>
    <property type="molecule type" value="Genomic_DNA"/>
</dbReference>